<dbReference type="Pfam" id="PF00393">
    <property type="entry name" value="6PGD"/>
    <property type="match status" value="1"/>
</dbReference>
<evidence type="ECO:0000256" key="8">
    <source>
        <dbReference type="ARBA" id="ARBA00023002"/>
    </source>
</evidence>
<dbReference type="EMBL" id="JPIT01000016">
    <property type="protein sequence ID" value="KIO46232.1"/>
    <property type="molecule type" value="Genomic_DNA"/>
</dbReference>
<comment type="caution">
    <text evidence="17">The sequence shown here is derived from an EMBL/GenBank/DDBJ whole genome shotgun (WGS) entry which is preliminary data.</text>
</comment>
<feature type="domain" description="6-phosphogluconate dehydrogenase C-terminal" evidence="16">
    <location>
        <begin position="185"/>
        <end position="479"/>
    </location>
</feature>
<dbReference type="GO" id="GO:0006098">
    <property type="term" value="P:pentose-phosphate shunt"/>
    <property type="evidence" value="ECO:0007669"/>
    <property type="project" value="UniProtKB-KW"/>
</dbReference>
<sequence length="492" mass="54315">MTQISDIGLIGLAVMGENLALNLEHKGYTVSVYNRIHPGQKSAVARFLEGRGKEKHFVGAYTIQQLVESLRLPRKIMLMVKAGEPVDELIGQLVPYLSPGDVIIDGGNSDFKDTARRVKMLEEKGLYFVGSGISGGEEGALNGPSIMPGGSETAWPLVKDILQTIAAKLDDGSPCCEWIGSGGAGHFVKMVHNGIEYADMQLIAETYSILRRRTGKNNDEIGQIFEEWNRGELNSYLIEITANILHFRDANGQYLLDSILDVAGQKGTGKWSVMSALDEANPLTSVAEAVFTRFMSMRLEEREKASELYPTEETGDLVTSATINDSGIEAVKEALYAAKLISYSQGFSLMKRASMRYGWDLDFGAIAKIWRKGCIIRSAFLERITRAYHRDSTLDNLLFDTFFQDKIQLTLPALRGVVADGVFNGIALPCFSSALSYFDGLRTLRSPANLIQAQRDYFGAHTYERTDTERGRFFHTDWTGEGGETASGTYNA</sequence>
<comment type="pathway">
    <text evidence="2 12 15">Carbohydrate degradation; pentose phosphate pathway; D-ribulose 5-phosphate from D-glucose 6-phosphate (oxidative stage): step 3/3.</text>
</comment>
<evidence type="ECO:0000256" key="9">
    <source>
        <dbReference type="ARBA" id="ARBA00023064"/>
    </source>
</evidence>
<dbReference type="InterPro" id="IPR006115">
    <property type="entry name" value="6PGDH_NADP-bd"/>
</dbReference>
<dbReference type="GO" id="GO:0004616">
    <property type="term" value="F:phosphogluconate dehydrogenase (decarboxylating) activity"/>
    <property type="evidence" value="ECO:0007669"/>
    <property type="project" value="UniProtKB-EC"/>
</dbReference>
<dbReference type="InterPro" id="IPR008927">
    <property type="entry name" value="6-PGluconate_DH-like_C_sf"/>
</dbReference>
<dbReference type="InterPro" id="IPR006114">
    <property type="entry name" value="6PGDH_C"/>
</dbReference>
<comment type="function">
    <text evidence="1 12">Catalyzes the oxidative decarboxylation of 6-phosphogluconate to ribulose 5-phosphate and CO(2), with concomitant reduction of NADP to NADPH.</text>
</comment>
<keyword evidence="9 15" id="KW-0311">Gluconate utilization</keyword>
<dbReference type="Gene3D" id="1.10.1040.10">
    <property type="entry name" value="N-(1-d-carboxylethyl)-l-norvaline Dehydrogenase, domain 2"/>
    <property type="match status" value="1"/>
</dbReference>
<evidence type="ECO:0000256" key="3">
    <source>
        <dbReference type="ARBA" id="ARBA00008419"/>
    </source>
</evidence>
<evidence type="ECO:0000256" key="4">
    <source>
        <dbReference type="ARBA" id="ARBA00011738"/>
    </source>
</evidence>
<evidence type="ECO:0000259" key="16">
    <source>
        <dbReference type="SMART" id="SM01350"/>
    </source>
</evidence>
<protein>
    <recommendedName>
        <fullName evidence="6 12">6-phosphogluconate dehydrogenase, decarboxylating</fullName>
        <ecNumber evidence="5 12">1.1.1.44</ecNumber>
    </recommendedName>
</protein>
<keyword evidence="7 12" id="KW-0521">NADP</keyword>
<evidence type="ECO:0000313" key="17">
    <source>
        <dbReference type="EMBL" id="KIO46232.1"/>
    </source>
</evidence>
<feature type="binding site" description="in other chain" evidence="14">
    <location>
        <begin position="134"/>
        <end position="136"/>
    </location>
    <ligand>
        <name>substrate</name>
        <note>ligand shared between dimeric partners</note>
    </ligand>
</feature>
<evidence type="ECO:0000256" key="10">
    <source>
        <dbReference type="ARBA" id="ARBA00023126"/>
    </source>
</evidence>
<dbReference type="InterPro" id="IPR006113">
    <property type="entry name" value="6PGDH_Gnd/GntZ"/>
</dbReference>
<feature type="binding site" description="in other chain" evidence="14">
    <location>
        <position position="266"/>
    </location>
    <ligand>
        <name>substrate</name>
        <note>ligand shared between dimeric partners</note>
    </ligand>
</feature>
<keyword evidence="10 12" id="KW-0570">Pentose shunt</keyword>
<dbReference type="FunFam" id="3.40.50.720:FF:000007">
    <property type="entry name" value="6-phosphogluconate dehydrogenase, decarboxylating"/>
    <property type="match status" value="1"/>
</dbReference>
<feature type="binding site" evidence="14">
    <location>
        <position position="461"/>
    </location>
    <ligand>
        <name>substrate</name>
        <note>ligand shared between dimeric partners</note>
    </ligand>
</feature>
<feature type="binding site" description="in other chain" evidence="14">
    <location>
        <position position="197"/>
    </location>
    <ligand>
        <name>substrate</name>
        <note>ligand shared between dimeric partners</note>
    </ligand>
</feature>
<comment type="catalytic activity">
    <reaction evidence="11 12 15">
        <text>6-phospho-D-gluconate + NADP(+) = D-ribulose 5-phosphate + CO2 + NADPH</text>
        <dbReference type="Rhea" id="RHEA:10116"/>
        <dbReference type="ChEBI" id="CHEBI:16526"/>
        <dbReference type="ChEBI" id="CHEBI:57783"/>
        <dbReference type="ChEBI" id="CHEBI:58121"/>
        <dbReference type="ChEBI" id="CHEBI:58349"/>
        <dbReference type="ChEBI" id="CHEBI:58759"/>
        <dbReference type="EC" id="1.1.1.44"/>
    </reaction>
</comment>
<dbReference type="InterPro" id="IPR013328">
    <property type="entry name" value="6PGD_dom2"/>
</dbReference>
<proteinExistence type="inferred from homology"/>
<feature type="binding site" description="in other chain" evidence="14">
    <location>
        <begin position="192"/>
        <end position="193"/>
    </location>
    <ligand>
        <name>substrate</name>
        <note>ligand shared between dimeric partners</note>
    </ligand>
</feature>
<dbReference type="GO" id="GO:0050661">
    <property type="term" value="F:NADP binding"/>
    <property type="evidence" value="ECO:0007669"/>
    <property type="project" value="InterPro"/>
</dbReference>
<evidence type="ECO:0000256" key="15">
    <source>
        <dbReference type="RuleBase" id="RU000485"/>
    </source>
</evidence>
<comment type="subunit">
    <text evidence="4 12">Homodimer.</text>
</comment>
<evidence type="ECO:0000256" key="11">
    <source>
        <dbReference type="ARBA" id="ARBA00048640"/>
    </source>
</evidence>
<dbReference type="NCBIfam" id="TIGR00873">
    <property type="entry name" value="gnd"/>
    <property type="match status" value="1"/>
</dbReference>
<evidence type="ECO:0000256" key="13">
    <source>
        <dbReference type="PIRSR" id="PIRSR000109-1"/>
    </source>
</evidence>
<gene>
    <name evidence="17" type="ORF">IE90_05395</name>
</gene>
<accession>A0AB34R8V2</accession>
<dbReference type="PROSITE" id="PS00461">
    <property type="entry name" value="6PGD"/>
    <property type="match status" value="1"/>
</dbReference>
<dbReference type="GO" id="GO:0019521">
    <property type="term" value="P:D-gluconate metabolic process"/>
    <property type="evidence" value="ECO:0007669"/>
    <property type="project" value="UniProtKB-KW"/>
</dbReference>
<dbReference type="SMART" id="SM01350">
    <property type="entry name" value="6PGD"/>
    <property type="match status" value="1"/>
</dbReference>
<feature type="binding site" description="in other chain" evidence="14">
    <location>
        <position position="108"/>
    </location>
    <ligand>
        <name>substrate</name>
        <note>ligand shared between dimeric partners</note>
    </ligand>
</feature>
<organism evidence="17 18">
    <name type="scientific">Sanguibacteroides justesenii</name>
    <dbReference type="NCBI Taxonomy" id="1547597"/>
    <lineage>
        <taxon>Bacteria</taxon>
        <taxon>Pseudomonadati</taxon>
        <taxon>Bacteroidota</taxon>
        <taxon>Bacteroidia</taxon>
        <taxon>Bacteroidales</taxon>
        <taxon>Porphyromonadaceae</taxon>
        <taxon>Sanguibacteroides</taxon>
    </lineage>
</organism>
<keyword evidence="8 12" id="KW-0560">Oxidoreductase</keyword>
<dbReference type="SUPFAM" id="SSF48179">
    <property type="entry name" value="6-phosphogluconate dehydrogenase C-terminal domain-like"/>
    <property type="match status" value="1"/>
</dbReference>
<dbReference type="FunFam" id="1.10.1040.10:FF:000002">
    <property type="entry name" value="6-phosphogluconate dehydrogenase, decarboxylating"/>
    <property type="match status" value="1"/>
</dbReference>
<evidence type="ECO:0000256" key="1">
    <source>
        <dbReference type="ARBA" id="ARBA00002526"/>
    </source>
</evidence>
<dbReference type="FunFam" id="1.20.5.320:FF:000002">
    <property type="entry name" value="6-phosphogluconate dehydrogenase, decarboxylating"/>
    <property type="match status" value="1"/>
</dbReference>
<dbReference type="AlphaFoldDB" id="A0AB34R8V2"/>
<dbReference type="SUPFAM" id="SSF51735">
    <property type="entry name" value="NAD(P)-binding Rossmann-fold domains"/>
    <property type="match status" value="1"/>
</dbReference>
<evidence type="ECO:0000256" key="7">
    <source>
        <dbReference type="ARBA" id="ARBA00022857"/>
    </source>
</evidence>
<evidence type="ECO:0000256" key="5">
    <source>
        <dbReference type="ARBA" id="ARBA00013011"/>
    </source>
</evidence>
<comment type="similarity">
    <text evidence="3 12 15">Belongs to the 6-phosphogluconate dehydrogenase family.</text>
</comment>
<dbReference type="NCBIfam" id="NF006765">
    <property type="entry name" value="PRK09287.1"/>
    <property type="match status" value="1"/>
</dbReference>
<evidence type="ECO:0000313" key="18">
    <source>
        <dbReference type="Proteomes" id="UP000031937"/>
    </source>
</evidence>
<evidence type="ECO:0000256" key="14">
    <source>
        <dbReference type="PIRSR" id="PIRSR000109-2"/>
    </source>
</evidence>
<dbReference type="PANTHER" id="PTHR11811">
    <property type="entry name" value="6-PHOSPHOGLUCONATE DEHYDROGENASE"/>
    <property type="match status" value="1"/>
</dbReference>
<evidence type="ECO:0000256" key="6">
    <source>
        <dbReference type="ARBA" id="ARBA00018193"/>
    </source>
</evidence>
<dbReference type="InterPro" id="IPR006183">
    <property type="entry name" value="Pgluconate_DH"/>
</dbReference>
<dbReference type="RefSeq" id="WP_041502959.1">
    <property type="nucleotide sequence ID" value="NZ_JPIT01000016.1"/>
</dbReference>
<feature type="active site" description="Proton acceptor" evidence="13">
    <location>
        <position position="189"/>
    </location>
</feature>
<dbReference type="InterPro" id="IPR036291">
    <property type="entry name" value="NAD(P)-bd_dom_sf"/>
</dbReference>
<feature type="active site" description="Proton donor" evidence="13">
    <location>
        <position position="196"/>
    </location>
</feature>
<feature type="binding site" evidence="14">
    <location>
        <position position="455"/>
    </location>
    <ligand>
        <name>substrate</name>
        <note>ligand shared between dimeric partners</note>
    </ligand>
</feature>
<dbReference type="EC" id="1.1.1.44" evidence="5 12"/>
<evidence type="ECO:0000256" key="2">
    <source>
        <dbReference type="ARBA" id="ARBA00004874"/>
    </source>
</evidence>
<dbReference type="Gene3D" id="1.20.5.320">
    <property type="entry name" value="6-Phosphogluconate Dehydrogenase, domain 3"/>
    <property type="match status" value="1"/>
</dbReference>
<feature type="binding site" description="in other chain" evidence="14">
    <location>
        <position position="293"/>
    </location>
    <ligand>
        <name>substrate</name>
        <note>ligand shared between dimeric partners</note>
    </ligand>
</feature>
<dbReference type="Proteomes" id="UP000031937">
    <property type="component" value="Unassembled WGS sequence"/>
</dbReference>
<dbReference type="PIRSF" id="PIRSF000109">
    <property type="entry name" value="6PGD"/>
    <property type="match status" value="1"/>
</dbReference>
<evidence type="ECO:0000256" key="12">
    <source>
        <dbReference type="PIRNR" id="PIRNR000109"/>
    </source>
</evidence>
<reference evidence="17 18" key="1">
    <citation type="submission" date="2014-07" db="EMBL/GenBank/DDBJ databases">
        <title>Porphyromonadaceae bacterium OUH 334697 = ATCC BAA-2682 = DSM 28341 draft genome.</title>
        <authorList>
            <person name="Sydenham T.V."/>
            <person name="Hasman H."/>
            <person name="Justesen U.S."/>
        </authorList>
    </citation>
    <scope>NUCLEOTIDE SEQUENCE [LARGE SCALE GENOMIC DNA]</scope>
    <source>
        <strain evidence="17 18">OUH 334697</strain>
    </source>
</reference>
<dbReference type="Pfam" id="PF03446">
    <property type="entry name" value="NAD_binding_2"/>
    <property type="match status" value="1"/>
</dbReference>
<dbReference type="PRINTS" id="PR00076">
    <property type="entry name" value="6PGDHDRGNASE"/>
</dbReference>
<dbReference type="InterPro" id="IPR006184">
    <property type="entry name" value="6PGdom_BS"/>
</dbReference>
<dbReference type="Gene3D" id="3.40.50.720">
    <property type="entry name" value="NAD(P)-binding Rossmann-like Domain"/>
    <property type="match status" value="1"/>
</dbReference>
<name>A0AB34R8V2_9PORP</name>